<evidence type="ECO:0000313" key="2">
    <source>
        <dbReference type="Proteomes" id="UP000655759"/>
    </source>
</evidence>
<protein>
    <submittedName>
        <fullName evidence="1">Uncharacterized protein</fullName>
    </submittedName>
</protein>
<reference evidence="1" key="1">
    <citation type="submission" date="2021-02" db="EMBL/GenBank/DDBJ databases">
        <authorList>
            <person name="Han P."/>
        </authorList>
    </citation>
    <scope>NUCLEOTIDE SEQUENCE</scope>
    <source>
        <strain evidence="1">Candidatus Nitrosotenuis uzonensis 5A</strain>
    </source>
</reference>
<sequence length="70" mass="8185">MQAKAKRIIIDKNVSNASKLKTIKSTSLSDEEIRNVKLMRSKNWKTVDSTEDLIKDLPKQMWKVKRNQIL</sequence>
<proteinExistence type="predicted"/>
<dbReference type="Proteomes" id="UP000655759">
    <property type="component" value="Unassembled WGS sequence"/>
</dbReference>
<dbReference type="AlphaFoldDB" id="A0A812F2C9"/>
<dbReference type="EMBL" id="CAJNAQ010000005">
    <property type="protein sequence ID" value="CAE6496338.1"/>
    <property type="molecule type" value="Genomic_DNA"/>
</dbReference>
<gene>
    <name evidence="1" type="ORF">NUZ5A_50520</name>
</gene>
<organism evidence="1 2">
    <name type="scientific">Candidatus Nitrosotenuis uzonensis</name>
    <dbReference type="NCBI Taxonomy" id="1407055"/>
    <lineage>
        <taxon>Archaea</taxon>
        <taxon>Nitrososphaerota</taxon>
        <taxon>Candidatus Nitrosotenuis</taxon>
    </lineage>
</organism>
<accession>A0A812F2C9</accession>
<name>A0A812F2C9_9ARCH</name>
<comment type="caution">
    <text evidence="1">The sequence shown here is derived from an EMBL/GenBank/DDBJ whole genome shotgun (WGS) entry which is preliminary data.</text>
</comment>
<evidence type="ECO:0000313" key="1">
    <source>
        <dbReference type="EMBL" id="CAE6496338.1"/>
    </source>
</evidence>